<dbReference type="KEGG" id="tal:Thal_1083"/>
<protein>
    <submittedName>
        <fullName evidence="1">Uncharacterized protein</fullName>
    </submittedName>
</protein>
<dbReference type="RefSeq" id="WP_012992121.1">
    <property type="nucleotide sequence ID" value="NC_013894.1"/>
</dbReference>
<dbReference type="HOGENOM" id="CLU_2259921_0_0_0"/>
<proteinExistence type="predicted"/>
<dbReference type="EMBL" id="CP001931">
    <property type="protein sequence ID" value="ADC89715.1"/>
    <property type="molecule type" value="Genomic_DNA"/>
</dbReference>
<organism evidence="1 2">
    <name type="scientific">Thermocrinis albus (strain DSM 14484 / JCM 11386 / HI 11/12)</name>
    <dbReference type="NCBI Taxonomy" id="638303"/>
    <lineage>
        <taxon>Bacteria</taxon>
        <taxon>Pseudomonadati</taxon>
        <taxon>Aquificota</taxon>
        <taxon>Aquificia</taxon>
        <taxon>Aquificales</taxon>
        <taxon>Aquificaceae</taxon>
        <taxon>Thermocrinis</taxon>
    </lineage>
</organism>
<keyword evidence="2" id="KW-1185">Reference proteome</keyword>
<gene>
    <name evidence="1" type="ordered locus">Thal_1083</name>
</gene>
<reference evidence="2" key="1">
    <citation type="journal article" date="2010" name="Stand. Genomic Sci.">
        <title>Complete genome sequence of Thermocrinis albus type strain (HI 11/12T).</title>
        <authorList>
            <person name="Wirth R."/>
            <person name="Sikorski J."/>
            <person name="Brambilla E."/>
            <person name="Misra M."/>
            <person name="Lapidus A."/>
            <person name="Copeland A."/>
            <person name="Nolan M."/>
            <person name="Lucas S."/>
            <person name="Chen F."/>
            <person name="Tice H."/>
            <person name="Cheng J.F."/>
            <person name="Han C."/>
            <person name="Detter J.C."/>
            <person name="Tapia R."/>
            <person name="Bruce D."/>
            <person name="Goodwin L."/>
            <person name="Pitluck S."/>
            <person name="Pati A."/>
            <person name="Anderson I."/>
            <person name="Ivanova N."/>
            <person name="Mavromatis K."/>
            <person name="Mikhailova N."/>
            <person name="Chen A."/>
            <person name="Palaniappan K."/>
            <person name="Bilek Y."/>
            <person name="Hader T."/>
            <person name="Land M."/>
            <person name="Hauser L."/>
            <person name="Chang Y.J."/>
            <person name="Jeffries C.D."/>
            <person name="Tindall B.J."/>
            <person name="Rohde M."/>
            <person name="Goker M."/>
            <person name="Bristow J."/>
            <person name="Eisen J.A."/>
            <person name="Markowitz V."/>
            <person name="Hugenholtz P."/>
            <person name="Kyrpides N.C."/>
            <person name="Klenk H.P."/>
        </authorList>
    </citation>
    <scope>NUCLEOTIDE SEQUENCE [LARGE SCALE GENOMIC DNA]</scope>
    <source>
        <strain evidence="2">DSM 14484 / JCM 11386 / HI 11/12</strain>
    </source>
</reference>
<dbReference type="STRING" id="638303.Thal_1083"/>
<evidence type="ECO:0000313" key="1">
    <source>
        <dbReference type="EMBL" id="ADC89715.1"/>
    </source>
</evidence>
<accession>D3SLT5</accession>
<evidence type="ECO:0000313" key="2">
    <source>
        <dbReference type="Proteomes" id="UP000002043"/>
    </source>
</evidence>
<dbReference type="OrthoDB" id="15447at2"/>
<dbReference type="AlphaFoldDB" id="D3SLT5"/>
<dbReference type="Proteomes" id="UP000002043">
    <property type="component" value="Chromosome"/>
</dbReference>
<sequence length="104" mass="12274">MEEITHHVLQISRLLGLAEPVGFMLSYEMGDLWIDVYLEKDEDGQFSGRTYTLSVPLHKRERLESLVRSFFNGNVQISNDNERLYVSFSQEEWEEINRELTSLF</sequence>
<name>D3SLT5_THEAH</name>